<dbReference type="EMBL" id="JACVVK020000120">
    <property type="protein sequence ID" value="KAK7491041.1"/>
    <property type="molecule type" value="Genomic_DNA"/>
</dbReference>
<dbReference type="Gene3D" id="2.120.10.80">
    <property type="entry name" value="Kelch-type beta propeller"/>
    <property type="match status" value="1"/>
</dbReference>
<gene>
    <name evidence="4" type="ORF">BaRGS_00017737</name>
</gene>
<accession>A0ABD0KVD3</accession>
<comment type="caution">
    <text evidence="4">The sequence shown here is derived from an EMBL/GenBank/DDBJ whole genome shotgun (WGS) entry which is preliminary data.</text>
</comment>
<name>A0ABD0KVD3_9CAEN</name>
<keyword evidence="1" id="KW-0880">Kelch repeat</keyword>
<dbReference type="PANTHER" id="PTHR45632:SF3">
    <property type="entry name" value="KELCH-LIKE PROTEIN 32"/>
    <property type="match status" value="1"/>
</dbReference>
<reference evidence="4 5" key="1">
    <citation type="journal article" date="2023" name="Sci. Data">
        <title>Genome assembly of the Korean intertidal mud-creeper Batillaria attramentaria.</title>
        <authorList>
            <person name="Patra A.K."/>
            <person name="Ho P.T."/>
            <person name="Jun S."/>
            <person name="Lee S.J."/>
            <person name="Kim Y."/>
            <person name="Won Y.J."/>
        </authorList>
    </citation>
    <scope>NUCLEOTIDE SEQUENCE [LARGE SCALE GENOMIC DNA]</scope>
    <source>
        <strain evidence="4">Wonlab-2016</strain>
    </source>
</reference>
<keyword evidence="5" id="KW-1185">Reference proteome</keyword>
<organism evidence="4 5">
    <name type="scientific">Batillaria attramentaria</name>
    <dbReference type="NCBI Taxonomy" id="370345"/>
    <lineage>
        <taxon>Eukaryota</taxon>
        <taxon>Metazoa</taxon>
        <taxon>Spiralia</taxon>
        <taxon>Lophotrochozoa</taxon>
        <taxon>Mollusca</taxon>
        <taxon>Gastropoda</taxon>
        <taxon>Caenogastropoda</taxon>
        <taxon>Sorbeoconcha</taxon>
        <taxon>Cerithioidea</taxon>
        <taxon>Batillariidae</taxon>
        <taxon>Batillaria</taxon>
    </lineage>
</organism>
<dbReference type="SUPFAM" id="SSF117281">
    <property type="entry name" value="Kelch motif"/>
    <property type="match status" value="1"/>
</dbReference>
<evidence type="ECO:0008006" key="6">
    <source>
        <dbReference type="Google" id="ProtNLM"/>
    </source>
</evidence>
<protein>
    <recommendedName>
        <fullName evidence="6">Kelch domain containing 9</fullName>
    </recommendedName>
</protein>
<sequence>YIDEALTYNLSGKMEHDSTTQRDLLTCQHKLTEFPGLQQQVVLFGGSLKSGLGLTPTSKVSCVSLVDEDYTLKGLQDVPSRLGPSFATCVWRNEVYASGGSRLFMVYRPGRGKWEPLPNMPQSREKHRMVAFNWDVHVIGGLVQGTCVGKEPSADVMVYNIKTERWVIRGRLLFPVEDCAAAVLGHRIYVFGGCGQVVQCMDTLTDQVYMAGRLPSLSYGHRAICDGGTVYVVTQGEVLKMKENYAFADERELLTKTQDGGPLEDDTSESGQTSGDAFSDPSPTVRFEIVGTFPFRRCDFGVYLNGGELVVCGGRKDVDILHDQLALDLKTGKMTHKQQTLMYGRAEFHAHLLYVPDEFLSESESISQGIIRFSFFPSVLTDVKSLTSKQTTIGPSKWYL</sequence>
<evidence type="ECO:0000256" key="1">
    <source>
        <dbReference type="ARBA" id="ARBA00022441"/>
    </source>
</evidence>
<evidence type="ECO:0000256" key="3">
    <source>
        <dbReference type="SAM" id="MobiDB-lite"/>
    </source>
</evidence>
<evidence type="ECO:0000256" key="2">
    <source>
        <dbReference type="ARBA" id="ARBA00022737"/>
    </source>
</evidence>
<dbReference type="PANTHER" id="PTHR45632">
    <property type="entry name" value="LD33804P"/>
    <property type="match status" value="1"/>
</dbReference>
<dbReference type="InterPro" id="IPR015915">
    <property type="entry name" value="Kelch-typ_b-propeller"/>
</dbReference>
<keyword evidence="2" id="KW-0677">Repeat</keyword>
<dbReference type="Proteomes" id="UP001519460">
    <property type="component" value="Unassembled WGS sequence"/>
</dbReference>
<proteinExistence type="predicted"/>
<dbReference type="AlphaFoldDB" id="A0ABD0KVD3"/>
<feature type="region of interest" description="Disordered" evidence="3">
    <location>
        <begin position="256"/>
        <end position="282"/>
    </location>
</feature>
<evidence type="ECO:0000313" key="4">
    <source>
        <dbReference type="EMBL" id="KAK7491041.1"/>
    </source>
</evidence>
<feature type="non-terminal residue" evidence="4">
    <location>
        <position position="1"/>
    </location>
</feature>
<evidence type="ECO:0000313" key="5">
    <source>
        <dbReference type="Proteomes" id="UP001519460"/>
    </source>
</evidence>